<keyword evidence="8" id="KW-1185">Reference proteome</keyword>
<organism evidence="7 8">
    <name type="scientific">Candidatus Magnetobacterium bavaricum</name>
    <dbReference type="NCBI Taxonomy" id="29290"/>
    <lineage>
        <taxon>Bacteria</taxon>
        <taxon>Pseudomonadati</taxon>
        <taxon>Nitrospirota</taxon>
        <taxon>Thermodesulfovibrionia</taxon>
        <taxon>Thermodesulfovibrionales</taxon>
        <taxon>Candidatus Magnetobacteriaceae</taxon>
        <taxon>Candidatus Magnetobacterium</taxon>
    </lineage>
</organism>
<sequence length="249" mass="27591">MKYDVTPRKLAEFDVERKGRELEVRARYDKTFAKVLSLFSSTFDQKQALQNMLPLLAEALPFPCSAFYAYDEWRGKLVHEASYGLSGIINVEFDINEGIIGQAVVNASAIELGGSEQFPLVIETGIATITPKVIVIQPVFYQKKILGVLVIASILPLGDHDRAFLQSLASNIGISLQNLRQYSDMQELSAQIKARGDEIVQKNLQLEESNRLKSEFLANMSHELRTPLNAIIGFSEVLKDGMLGGGVSL</sequence>
<keyword evidence="4 7" id="KW-0418">Kinase</keyword>
<feature type="domain" description="GAF" evidence="6">
    <location>
        <begin position="44"/>
        <end position="186"/>
    </location>
</feature>
<keyword evidence="3" id="KW-0808">Transferase</keyword>
<evidence type="ECO:0000256" key="5">
    <source>
        <dbReference type="ARBA" id="ARBA00023012"/>
    </source>
</evidence>
<accession>A0A0F3GP88</accession>
<evidence type="ECO:0000259" key="6">
    <source>
        <dbReference type="SMART" id="SM00065"/>
    </source>
</evidence>
<dbReference type="Proteomes" id="UP000033423">
    <property type="component" value="Unassembled WGS sequence"/>
</dbReference>
<dbReference type="InterPro" id="IPR029016">
    <property type="entry name" value="GAF-like_dom_sf"/>
</dbReference>
<gene>
    <name evidence="7" type="ORF">MBAV_004038</name>
</gene>
<proteinExistence type="predicted"/>
<dbReference type="SMART" id="SM00065">
    <property type="entry name" value="GAF"/>
    <property type="match status" value="1"/>
</dbReference>
<dbReference type="Pfam" id="PF00512">
    <property type="entry name" value="HisKA"/>
    <property type="match status" value="1"/>
</dbReference>
<comment type="caution">
    <text evidence="7">The sequence shown here is derived from an EMBL/GenBank/DDBJ whole genome shotgun (WGS) entry which is preliminary data.</text>
</comment>
<reference evidence="7 8" key="1">
    <citation type="submission" date="2015-02" db="EMBL/GenBank/DDBJ databases">
        <title>Single-cell genomics of uncultivated deep-branching MTB reveals a conserved set of magnetosome genes.</title>
        <authorList>
            <person name="Kolinko S."/>
            <person name="Richter M."/>
            <person name="Glockner F.O."/>
            <person name="Brachmann A."/>
            <person name="Schuler D."/>
        </authorList>
    </citation>
    <scope>NUCLEOTIDE SEQUENCE [LARGE SCALE GENOMIC DNA]</scope>
    <source>
        <strain evidence="7">TM-1</strain>
    </source>
</reference>
<evidence type="ECO:0000313" key="8">
    <source>
        <dbReference type="Proteomes" id="UP000033423"/>
    </source>
</evidence>
<comment type="catalytic activity">
    <reaction evidence="1">
        <text>ATP + protein L-histidine = ADP + protein N-phospho-L-histidine.</text>
        <dbReference type="EC" id="2.7.13.3"/>
    </reaction>
</comment>
<dbReference type="InterPro" id="IPR036097">
    <property type="entry name" value="HisK_dim/P_sf"/>
</dbReference>
<dbReference type="InterPro" id="IPR003018">
    <property type="entry name" value="GAF"/>
</dbReference>
<dbReference type="SUPFAM" id="SSF55781">
    <property type="entry name" value="GAF domain-like"/>
    <property type="match status" value="1"/>
</dbReference>
<dbReference type="EC" id="2.7.13.3" evidence="2"/>
<dbReference type="Gene3D" id="1.10.287.130">
    <property type="match status" value="1"/>
</dbReference>
<dbReference type="Pfam" id="PF13185">
    <property type="entry name" value="GAF_2"/>
    <property type="match status" value="1"/>
</dbReference>
<dbReference type="InterPro" id="IPR050736">
    <property type="entry name" value="Sensor_HK_Regulatory"/>
</dbReference>
<dbReference type="InterPro" id="IPR003661">
    <property type="entry name" value="HisK_dim/P_dom"/>
</dbReference>
<dbReference type="GO" id="GO:0000155">
    <property type="term" value="F:phosphorelay sensor kinase activity"/>
    <property type="evidence" value="ECO:0007669"/>
    <property type="project" value="InterPro"/>
</dbReference>
<evidence type="ECO:0000256" key="1">
    <source>
        <dbReference type="ARBA" id="ARBA00000085"/>
    </source>
</evidence>
<protein>
    <recommendedName>
        <fullName evidence="2">histidine kinase</fullName>
        <ecNumber evidence="2">2.7.13.3</ecNumber>
    </recommendedName>
</protein>
<keyword evidence="5" id="KW-0902">Two-component regulatory system</keyword>
<dbReference type="AlphaFoldDB" id="A0A0F3GP88"/>
<dbReference type="CDD" id="cd00082">
    <property type="entry name" value="HisKA"/>
    <property type="match status" value="1"/>
</dbReference>
<dbReference type="Gene3D" id="3.30.450.40">
    <property type="match status" value="1"/>
</dbReference>
<name>A0A0F3GP88_9BACT</name>
<dbReference type="SUPFAM" id="SSF47384">
    <property type="entry name" value="Homodimeric domain of signal transducing histidine kinase"/>
    <property type="match status" value="1"/>
</dbReference>
<evidence type="ECO:0000256" key="2">
    <source>
        <dbReference type="ARBA" id="ARBA00012438"/>
    </source>
</evidence>
<dbReference type="PANTHER" id="PTHR43711">
    <property type="entry name" value="TWO-COMPONENT HISTIDINE KINASE"/>
    <property type="match status" value="1"/>
</dbReference>
<dbReference type="EMBL" id="LACI01001731">
    <property type="protein sequence ID" value="KJU83769.1"/>
    <property type="molecule type" value="Genomic_DNA"/>
</dbReference>
<evidence type="ECO:0000256" key="3">
    <source>
        <dbReference type="ARBA" id="ARBA00022679"/>
    </source>
</evidence>
<dbReference type="PANTHER" id="PTHR43711:SF31">
    <property type="entry name" value="HISTIDINE KINASE"/>
    <property type="match status" value="1"/>
</dbReference>
<evidence type="ECO:0000256" key="4">
    <source>
        <dbReference type="ARBA" id="ARBA00022777"/>
    </source>
</evidence>
<evidence type="ECO:0000313" key="7">
    <source>
        <dbReference type="EMBL" id="KJU83769.1"/>
    </source>
</evidence>